<sequence>MTRKKLCPTEQRFDYENFVYIQPLRAEHQTDEQYEAHCRIHRERAVTLGILRGAAQYAATVLGYHRDCDLAICRRAGACKGRRREDDWLYPYPVAPPCGTGERMEPLRAAVRRIQDAFGEGNCTITASYVILKCGRDVITGEA</sequence>
<evidence type="ECO:0000313" key="2">
    <source>
        <dbReference type="Proteomes" id="UP000646478"/>
    </source>
</evidence>
<organism evidence="1 2">
    <name type="scientific">Brucella endophytica</name>
    <dbReference type="NCBI Taxonomy" id="1963359"/>
    <lineage>
        <taxon>Bacteria</taxon>
        <taxon>Pseudomonadati</taxon>
        <taxon>Pseudomonadota</taxon>
        <taxon>Alphaproteobacteria</taxon>
        <taxon>Hyphomicrobiales</taxon>
        <taxon>Brucellaceae</taxon>
        <taxon>Brucella/Ochrobactrum group</taxon>
        <taxon>Brucella</taxon>
    </lineage>
</organism>
<reference evidence="1" key="1">
    <citation type="journal article" date="2014" name="Int. J. Syst. Evol. Microbiol.">
        <title>Complete genome sequence of Corynebacterium casei LMG S-19264T (=DSM 44701T), isolated from a smear-ripened cheese.</title>
        <authorList>
            <consortium name="US DOE Joint Genome Institute (JGI-PGF)"/>
            <person name="Walter F."/>
            <person name="Albersmeier A."/>
            <person name="Kalinowski J."/>
            <person name="Ruckert C."/>
        </authorList>
    </citation>
    <scope>NUCLEOTIDE SEQUENCE</scope>
    <source>
        <strain evidence="1">CGMCC 1.15082</strain>
    </source>
</reference>
<name>A0A916S3P4_9HYPH</name>
<dbReference type="RefSeq" id="WP_188820886.1">
    <property type="nucleotide sequence ID" value="NZ_BMHH01000001.1"/>
</dbReference>
<accession>A0A916S3P4</accession>
<proteinExistence type="predicted"/>
<dbReference type="AlphaFoldDB" id="A0A916S3P4"/>
<comment type="caution">
    <text evidence="1">The sequence shown here is derived from an EMBL/GenBank/DDBJ whole genome shotgun (WGS) entry which is preliminary data.</text>
</comment>
<evidence type="ECO:0000313" key="1">
    <source>
        <dbReference type="EMBL" id="GGA79806.1"/>
    </source>
</evidence>
<reference evidence="1" key="2">
    <citation type="submission" date="2020-09" db="EMBL/GenBank/DDBJ databases">
        <authorList>
            <person name="Sun Q."/>
            <person name="Zhou Y."/>
        </authorList>
    </citation>
    <scope>NUCLEOTIDE SEQUENCE</scope>
    <source>
        <strain evidence="1">CGMCC 1.15082</strain>
    </source>
</reference>
<keyword evidence="2" id="KW-1185">Reference proteome</keyword>
<dbReference type="Proteomes" id="UP000646478">
    <property type="component" value="Unassembled WGS sequence"/>
</dbReference>
<protein>
    <submittedName>
        <fullName evidence="1">Uncharacterized protein</fullName>
    </submittedName>
</protein>
<gene>
    <name evidence="1" type="ORF">GCM10011491_03800</name>
</gene>
<dbReference type="EMBL" id="BMHH01000001">
    <property type="protein sequence ID" value="GGA79806.1"/>
    <property type="molecule type" value="Genomic_DNA"/>
</dbReference>